<sequence length="80" mass="9024">MKTKEMIRRWKVAKTNAEGTMNRYRGENEEEETTQGPASLSARGPLESHTGPRIGEESIISGVNHNPSQEVSEHQFVSWL</sequence>
<proteinExistence type="predicted"/>
<evidence type="ECO:0000256" key="1">
    <source>
        <dbReference type="SAM" id="MobiDB-lite"/>
    </source>
</evidence>
<gene>
    <name evidence="2" type="ORF">RRG08_047136</name>
</gene>
<keyword evidence="3" id="KW-1185">Reference proteome</keyword>
<feature type="compositionally biased region" description="Polar residues" evidence="1">
    <location>
        <begin position="61"/>
        <end position="70"/>
    </location>
</feature>
<accession>A0AAE1AP07</accession>
<reference evidence="2" key="1">
    <citation type="journal article" date="2023" name="G3 (Bethesda)">
        <title>A reference genome for the long-term kleptoplast-retaining sea slug Elysia crispata morphotype clarki.</title>
        <authorList>
            <person name="Eastman K.E."/>
            <person name="Pendleton A.L."/>
            <person name="Shaikh M.A."/>
            <person name="Suttiyut T."/>
            <person name="Ogas R."/>
            <person name="Tomko P."/>
            <person name="Gavelis G."/>
            <person name="Widhalm J.R."/>
            <person name="Wisecaver J.H."/>
        </authorList>
    </citation>
    <scope>NUCLEOTIDE SEQUENCE</scope>
    <source>
        <strain evidence="2">ECLA1</strain>
    </source>
</reference>
<dbReference type="AlphaFoldDB" id="A0AAE1AP07"/>
<dbReference type="EMBL" id="JAWDGP010001480">
    <property type="protein sequence ID" value="KAK3791228.1"/>
    <property type="molecule type" value="Genomic_DNA"/>
</dbReference>
<evidence type="ECO:0000313" key="3">
    <source>
        <dbReference type="Proteomes" id="UP001283361"/>
    </source>
</evidence>
<protein>
    <submittedName>
        <fullName evidence="2">Uncharacterized protein</fullName>
    </submittedName>
</protein>
<evidence type="ECO:0000313" key="2">
    <source>
        <dbReference type="EMBL" id="KAK3791228.1"/>
    </source>
</evidence>
<comment type="caution">
    <text evidence="2">The sequence shown here is derived from an EMBL/GenBank/DDBJ whole genome shotgun (WGS) entry which is preliminary data.</text>
</comment>
<name>A0AAE1AP07_9GAST</name>
<feature type="region of interest" description="Disordered" evidence="1">
    <location>
        <begin position="17"/>
        <end position="80"/>
    </location>
</feature>
<organism evidence="2 3">
    <name type="scientific">Elysia crispata</name>
    <name type="common">lettuce slug</name>
    <dbReference type="NCBI Taxonomy" id="231223"/>
    <lineage>
        <taxon>Eukaryota</taxon>
        <taxon>Metazoa</taxon>
        <taxon>Spiralia</taxon>
        <taxon>Lophotrochozoa</taxon>
        <taxon>Mollusca</taxon>
        <taxon>Gastropoda</taxon>
        <taxon>Heterobranchia</taxon>
        <taxon>Euthyneura</taxon>
        <taxon>Panpulmonata</taxon>
        <taxon>Sacoglossa</taxon>
        <taxon>Placobranchoidea</taxon>
        <taxon>Plakobranchidae</taxon>
        <taxon>Elysia</taxon>
    </lineage>
</organism>
<dbReference type="Proteomes" id="UP001283361">
    <property type="component" value="Unassembled WGS sequence"/>
</dbReference>